<keyword evidence="1" id="KW-0812">Transmembrane</keyword>
<keyword evidence="1" id="KW-0472">Membrane</keyword>
<name>A0A812E9F6_ACAPH</name>
<feature type="transmembrane region" description="Helical" evidence="1">
    <location>
        <begin position="35"/>
        <end position="57"/>
    </location>
</feature>
<evidence type="ECO:0000256" key="1">
    <source>
        <dbReference type="SAM" id="Phobius"/>
    </source>
</evidence>
<evidence type="ECO:0000313" key="3">
    <source>
        <dbReference type="Proteomes" id="UP000597762"/>
    </source>
</evidence>
<feature type="transmembrane region" description="Helical" evidence="1">
    <location>
        <begin position="63"/>
        <end position="85"/>
    </location>
</feature>
<protein>
    <submittedName>
        <fullName evidence="2">Uncharacterized protein</fullName>
    </submittedName>
</protein>
<comment type="caution">
    <text evidence="2">The sequence shown here is derived from an EMBL/GenBank/DDBJ whole genome shotgun (WGS) entry which is preliminary data.</text>
</comment>
<proteinExistence type="predicted"/>
<feature type="transmembrane region" description="Helical" evidence="1">
    <location>
        <begin position="6"/>
        <end position="28"/>
    </location>
</feature>
<keyword evidence="3" id="KW-1185">Reference proteome</keyword>
<gene>
    <name evidence="2" type="ORF">SPHA_69618</name>
</gene>
<organism evidence="2 3">
    <name type="scientific">Acanthosepion pharaonis</name>
    <name type="common">Pharaoh cuttlefish</name>
    <name type="synonym">Sepia pharaonis</name>
    <dbReference type="NCBI Taxonomy" id="158019"/>
    <lineage>
        <taxon>Eukaryota</taxon>
        <taxon>Metazoa</taxon>
        <taxon>Spiralia</taxon>
        <taxon>Lophotrochozoa</taxon>
        <taxon>Mollusca</taxon>
        <taxon>Cephalopoda</taxon>
        <taxon>Coleoidea</taxon>
        <taxon>Decapodiformes</taxon>
        <taxon>Sepiida</taxon>
        <taxon>Sepiina</taxon>
        <taxon>Sepiidae</taxon>
        <taxon>Acanthosepion</taxon>
    </lineage>
</organism>
<evidence type="ECO:0000313" key="2">
    <source>
        <dbReference type="EMBL" id="CAE1319181.1"/>
    </source>
</evidence>
<dbReference type="EMBL" id="CAHIKZ030005098">
    <property type="protein sequence ID" value="CAE1319181.1"/>
    <property type="molecule type" value="Genomic_DNA"/>
</dbReference>
<accession>A0A812E9F6</accession>
<keyword evidence="1" id="KW-1133">Transmembrane helix</keyword>
<sequence>MLSSHFIFVPSFLTINILLFLIAILFYFHRSSIFLFLSFFFLYFVIYLFVCNSFHLLPLTFSPFLHFVLIKIFILFLVIESFIFLTRSSFLHIVLLYSFSSSNRTSFSPLIFLSFIHLFSINDVHSSLYTESMFWGDLAVRGRPGFFFFTSPVSLKLFTYKTIDCRPGTRPRGDNIERSTILNARCVATIERPLEKKCLNIESAFQLRQIHDAHWGS</sequence>
<dbReference type="AlphaFoldDB" id="A0A812E9F6"/>
<reference evidence="2" key="1">
    <citation type="submission" date="2021-01" db="EMBL/GenBank/DDBJ databases">
        <authorList>
            <person name="Li R."/>
            <person name="Bekaert M."/>
        </authorList>
    </citation>
    <scope>NUCLEOTIDE SEQUENCE</scope>
    <source>
        <strain evidence="2">Farmed</strain>
    </source>
</reference>
<dbReference type="Proteomes" id="UP000597762">
    <property type="component" value="Unassembled WGS sequence"/>
</dbReference>